<keyword evidence="3" id="KW-1185">Reference proteome</keyword>
<evidence type="ECO:0000313" key="2">
    <source>
        <dbReference type="EMBL" id="MBB3869099.1"/>
    </source>
</evidence>
<dbReference type="EMBL" id="JACICZ010000007">
    <property type="protein sequence ID" value="MBB3869099.1"/>
    <property type="molecule type" value="Genomic_DNA"/>
</dbReference>
<feature type="compositionally biased region" description="Polar residues" evidence="1">
    <location>
        <begin position="1"/>
        <end position="11"/>
    </location>
</feature>
<feature type="region of interest" description="Disordered" evidence="1">
    <location>
        <begin position="1"/>
        <end position="34"/>
    </location>
</feature>
<comment type="caution">
    <text evidence="2">The sequence shown here is derived from an EMBL/GenBank/DDBJ whole genome shotgun (WGS) entry which is preliminary data.</text>
</comment>
<dbReference type="Proteomes" id="UP000613002">
    <property type="component" value="Unassembled WGS sequence"/>
</dbReference>
<name>A0AA89SSC4_9BACL</name>
<protein>
    <submittedName>
        <fullName evidence="2">Uncharacterized protein</fullName>
    </submittedName>
</protein>
<dbReference type="RefSeq" id="WP_062755664.1">
    <property type="nucleotide sequence ID" value="NZ_JACICZ010000007.1"/>
</dbReference>
<reference evidence="2 3" key="1">
    <citation type="submission" date="2020-08" db="EMBL/GenBank/DDBJ databases">
        <title>Genomic Encyclopedia of Type Strains, Phase IV (KMG-IV): sequencing the most valuable type-strain genomes for metagenomic binning, comparative biology and taxonomic classification.</title>
        <authorList>
            <person name="Goeker M."/>
        </authorList>
    </citation>
    <scope>NUCLEOTIDE SEQUENCE [LARGE SCALE GENOMIC DNA]</scope>
    <source>
        <strain evidence="2 3">DSM 14590</strain>
    </source>
</reference>
<accession>A0AA89SSC4</accession>
<sequence length="127" mass="14764">MSPLSKRTLSPTWMLDHQKRAAKTNEKEVPSSQPIDSIRLPQIPLRQNLAHQAIQQGHPARYPYKKKKYFPTKWVKDGFKVYENGKIELSMGIHHGKREKPIVVYVSHLPKEKKKQPHNGFIDSCKN</sequence>
<feature type="compositionally biased region" description="Basic and acidic residues" evidence="1">
    <location>
        <begin position="16"/>
        <end position="29"/>
    </location>
</feature>
<evidence type="ECO:0000313" key="3">
    <source>
        <dbReference type="Proteomes" id="UP000613002"/>
    </source>
</evidence>
<gene>
    <name evidence="2" type="ORF">HNR78_001989</name>
</gene>
<evidence type="ECO:0000256" key="1">
    <source>
        <dbReference type="SAM" id="MobiDB-lite"/>
    </source>
</evidence>
<organism evidence="2 3">
    <name type="scientific">Parageobacillus toebii NBRC 107807</name>
    <dbReference type="NCBI Taxonomy" id="1223503"/>
    <lineage>
        <taxon>Bacteria</taxon>
        <taxon>Bacillati</taxon>
        <taxon>Bacillota</taxon>
        <taxon>Bacilli</taxon>
        <taxon>Bacillales</taxon>
        <taxon>Anoxybacillaceae</taxon>
        <taxon>Parageobacillus</taxon>
    </lineage>
</organism>
<dbReference type="AlphaFoldDB" id="A0AA89SSC4"/>
<proteinExistence type="predicted"/>